<dbReference type="PANTHER" id="PTHR30026:SF21">
    <property type="entry name" value="SLR1270 PROTEIN"/>
    <property type="match status" value="1"/>
</dbReference>
<dbReference type="Proteomes" id="UP000007383">
    <property type="component" value="Chromosome"/>
</dbReference>
<evidence type="ECO:0000256" key="4">
    <source>
        <dbReference type="ARBA" id="ARBA00022452"/>
    </source>
</evidence>
<dbReference type="GO" id="GO:0015288">
    <property type="term" value="F:porin activity"/>
    <property type="evidence" value="ECO:0007669"/>
    <property type="project" value="TreeGrafter"/>
</dbReference>
<dbReference type="OrthoDB" id="916581at2"/>
<evidence type="ECO:0000256" key="2">
    <source>
        <dbReference type="ARBA" id="ARBA00007613"/>
    </source>
</evidence>
<dbReference type="HOGENOM" id="CLU_574787_0_0_12"/>
<gene>
    <name evidence="8" type="ordered locus">Spiaf_0998</name>
</gene>
<organism evidence="8 9">
    <name type="scientific">Spirochaeta africana (strain ATCC 700263 / DSM 8902 / Z-7692)</name>
    <dbReference type="NCBI Taxonomy" id="889378"/>
    <lineage>
        <taxon>Bacteria</taxon>
        <taxon>Pseudomonadati</taxon>
        <taxon>Spirochaetota</taxon>
        <taxon>Spirochaetia</taxon>
        <taxon>Spirochaetales</taxon>
        <taxon>Spirochaetaceae</taxon>
        <taxon>Spirochaeta</taxon>
    </lineage>
</organism>
<evidence type="ECO:0000256" key="7">
    <source>
        <dbReference type="ARBA" id="ARBA00023237"/>
    </source>
</evidence>
<dbReference type="eggNOG" id="COG1538">
    <property type="taxonomic scope" value="Bacteria"/>
</dbReference>
<reference evidence="9" key="1">
    <citation type="journal article" date="2013" name="Stand. Genomic Sci.">
        <title>Complete genome sequence of the halophilic bacterium Spirochaeta africana type strain (Z-7692(T)) from the alkaline Lake Magadi in the East African Rift.</title>
        <authorList>
            <person name="Liolos K."/>
            <person name="Abt B."/>
            <person name="Scheuner C."/>
            <person name="Teshima H."/>
            <person name="Held B."/>
            <person name="Lapidus A."/>
            <person name="Nolan M."/>
            <person name="Lucas S."/>
            <person name="Deshpande S."/>
            <person name="Cheng J.F."/>
            <person name="Tapia R."/>
            <person name="Goodwin L.A."/>
            <person name="Pitluck S."/>
            <person name="Pagani I."/>
            <person name="Ivanova N."/>
            <person name="Mavromatis K."/>
            <person name="Mikhailova N."/>
            <person name="Huntemann M."/>
            <person name="Pati A."/>
            <person name="Chen A."/>
            <person name="Palaniappan K."/>
            <person name="Land M."/>
            <person name="Rohde M."/>
            <person name="Tindall B.J."/>
            <person name="Detter J.C."/>
            <person name="Goker M."/>
            <person name="Bristow J."/>
            <person name="Eisen J.A."/>
            <person name="Markowitz V."/>
            <person name="Hugenholtz P."/>
            <person name="Woyke T."/>
            <person name="Klenk H.P."/>
            <person name="Kyrpides N.C."/>
        </authorList>
    </citation>
    <scope>NUCLEOTIDE SEQUENCE</scope>
    <source>
        <strain evidence="9">ATCC 700263 / DSM 8902 / Z-7692</strain>
    </source>
</reference>
<keyword evidence="7" id="KW-0998">Cell outer membrane</keyword>
<comment type="subcellular location">
    <subcellularLocation>
        <location evidence="1">Cell outer membrane</location>
    </subcellularLocation>
</comment>
<name>H9UHU3_SPIAZ</name>
<evidence type="ECO:0000256" key="6">
    <source>
        <dbReference type="ARBA" id="ARBA00023136"/>
    </source>
</evidence>
<keyword evidence="6" id="KW-0472">Membrane</keyword>
<dbReference type="SUPFAM" id="SSF56954">
    <property type="entry name" value="Outer membrane efflux proteins (OEP)"/>
    <property type="match status" value="1"/>
</dbReference>
<dbReference type="GO" id="GO:0009279">
    <property type="term" value="C:cell outer membrane"/>
    <property type="evidence" value="ECO:0007669"/>
    <property type="project" value="UniProtKB-SubCell"/>
</dbReference>
<dbReference type="STRING" id="889378.Spiaf_0998"/>
<dbReference type="GO" id="GO:0015562">
    <property type="term" value="F:efflux transmembrane transporter activity"/>
    <property type="evidence" value="ECO:0007669"/>
    <property type="project" value="InterPro"/>
</dbReference>
<keyword evidence="5" id="KW-0812">Transmembrane</keyword>
<proteinExistence type="inferred from homology"/>
<protein>
    <submittedName>
        <fullName evidence="8">Outer membrane protein</fullName>
    </submittedName>
</protein>
<dbReference type="PANTHER" id="PTHR30026">
    <property type="entry name" value="OUTER MEMBRANE PROTEIN TOLC"/>
    <property type="match status" value="1"/>
</dbReference>
<dbReference type="KEGG" id="sfc:Spiaf_0998"/>
<dbReference type="AlphaFoldDB" id="H9UHU3"/>
<dbReference type="PATRIC" id="fig|889378.3.peg.1003"/>
<comment type="similarity">
    <text evidence="2">Belongs to the outer membrane factor (OMF) (TC 1.B.17) family.</text>
</comment>
<evidence type="ECO:0000313" key="8">
    <source>
        <dbReference type="EMBL" id="AFG37086.1"/>
    </source>
</evidence>
<dbReference type="Gene3D" id="1.20.1600.10">
    <property type="entry name" value="Outer membrane efflux proteins (OEP)"/>
    <property type="match status" value="1"/>
</dbReference>
<dbReference type="InterPro" id="IPR003423">
    <property type="entry name" value="OMP_efflux"/>
</dbReference>
<keyword evidence="9" id="KW-1185">Reference proteome</keyword>
<dbReference type="GO" id="GO:1990281">
    <property type="term" value="C:efflux pump complex"/>
    <property type="evidence" value="ECO:0007669"/>
    <property type="project" value="TreeGrafter"/>
</dbReference>
<accession>H9UHU3</accession>
<dbReference type="InterPro" id="IPR051906">
    <property type="entry name" value="TolC-like"/>
</dbReference>
<evidence type="ECO:0000256" key="3">
    <source>
        <dbReference type="ARBA" id="ARBA00022448"/>
    </source>
</evidence>
<evidence type="ECO:0000256" key="1">
    <source>
        <dbReference type="ARBA" id="ARBA00004442"/>
    </source>
</evidence>
<keyword evidence="4" id="KW-1134">Transmembrane beta strand</keyword>
<evidence type="ECO:0000313" key="9">
    <source>
        <dbReference type="Proteomes" id="UP000007383"/>
    </source>
</evidence>
<dbReference type="EMBL" id="CP003282">
    <property type="protein sequence ID" value="AFG37086.1"/>
    <property type="molecule type" value="Genomic_DNA"/>
</dbReference>
<dbReference type="Pfam" id="PF02321">
    <property type="entry name" value="OEP"/>
    <property type="match status" value="2"/>
</dbReference>
<keyword evidence="3" id="KW-0813">Transport</keyword>
<evidence type="ECO:0000256" key="5">
    <source>
        <dbReference type="ARBA" id="ARBA00022692"/>
    </source>
</evidence>
<dbReference type="RefSeq" id="WP_014455081.1">
    <property type="nucleotide sequence ID" value="NC_017098.1"/>
</dbReference>
<sequence length="475" mass="52404">MKNSILFFPVSAVIPLLAIILFLIAPPLFGQDAVEITLAMAIEQALYHNQQIGESLLEVRRAEAAYTASRHGRFPSLLLSAGYERVRDTDPPILSLPEQFGGDQQLGESVPDRVKLAVLLQQELFTGYARTSEIALREAEMLSATHRQAHTESGAVLSATELFYAGVLAGKRVEASRQALERAREGRRELENLHSEGLATRNELLRVYMAEREAEDDLRRAENEERRSHLRIARALGYEPGQTIILMYDHDFATRYEAGGNKADSPESIATSVLSDAGDGVVLADAVESALRTRRDLAAAAAGIAAADERVIQARSSLYPRLAANASVLHARPSPGVFPADDSFETTWSVGLELSYNIGGIPAARARTDEARAVRNQAQLDYERRSEDVALEVRERALDLDDAFERVRNTELMSEQAEENLRVTESMYEEGLARFTEVLEARELESRAKLLLLEARIGVELASARFKFAQGGGID</sequence>